<protein>
    <submittedName>
        <fullName evidence="2">Uncharacterized protein</fullName>
    </submittedName>
</protein>
<reference evidence="2 3" key="1">
    <citation type="submission" date="2024-01" db="EMBL/GenBank/DDBJ databases">
        <title>The genomes of 5 underutilized Papilionoideae crops provide insights into root nodulation and disease resistanc.</title>
        <authorList>
            <person name="Jiang F."/>
        </authorList>
    </citation>
    <scope>NUCLEOTIDE SEQUENCE [LARGE SCALE GENOMIC DNA]</scope>
    <source>
        <strain evidence="2">DUOXIRENSHENG_FW03</strain>
        <tissue evidence="2">Leaves</tissue>
    </source>
</reference>
<organism evidence="2 3">
    <name type="scientific">Psophocarpus tetragonolobus</name>
    <name type="common">Winged bean</name>
    <name type="synonym">Dolichos tetragonolobus</name>
    <dbReference type="NCBI Taxonomy" id="3891"/>
    <lineage>
        <taxon>Eukaryota</taxon>
        <taxon>Viridiplantae</taxon>
        <taxon>Streptophyta</taxon>
        <taxon>Embryophyta</taxon>
        <taxon>Tracheophyta</taxon>
        <taxon>Spermatophyta</taxon>
        <taxon>Magnoliopsida</taxon>
        <taxon>eudicotyledons</taxon>
        <taxon>Gunneridae</taxon>
        <taxon>Pentapetalae</taxon>
        <taxon>rosids</taxon>
        <taxon>fabids</taxon>
        <taxon>Fabales</taxon>
        <taxon>Fabaceae</taxon>
        <taxon>Papilionoideae</taxon>
        <taxon>50 kb inversion clade</taxon>
        <taxon>NPAAA clade</taxon>
        <taxon>indigoferoid/millettioid clade</taxon>
        <taxon>Phaseoleae</taxon>
        <taxon>Psophocarpus</taxon>
    </lineage>
</organism>
<feature type="transmembrane region" description="Helical" evidence="1">
    <location>
        <begin position="98"/>
        <end position="119"/>
    </location>
</feature>
<proteinExistence type="predicted"/>
<comment type="caution">
    <text evidence="2">The sequence shown here is derived from an EMBL/GenBank/DDBJ whole genome shotgun (WGS) entry which is preliminary data.</text>
</comment>
<evidence type="ECO:0000256" key="1">
    <source>
        <dbReference type="SAM" id="Phobius"/>
    </source>
</evidence>
<sequence length="134" mass="15839">MLGMPCFQRKTNLTRFIVSFLMMDLKYRSQFILYLRSVDDSLSRECPSYRAWHLRDATRRDWEEIRLFFLYLSNFEAASLGLHFYLLSILCFCFVSPSLSICIFIAIAFRILLCSILSFEFESLLYGLKCSVSF</sequence>
<gene>
    <name evidence="2" type="ORF">VNO78_07607</name>
</gene>
<keyword evidence="1" id="KW-0472">Membrane</keyword>
<accession>A0AAN9STC5</accession>
<keyword evidence="3" id="KW-1185">Reference proteome</keyword>
<feature type="transmembrane region" description="Helical" evidence="1">
    <location>
        <begin position="68"/>
        <end position="86"/>
    </location>
</feature>
<dbReference type="Proteomes" id="UP001386955">
    <property type="component" value="Unassembled WGS sequence"/>
</dbReference>
<evidence type="ECO:0000313" key="3">
    <source>
        <dbReference type="Proteomes" id="UP001386955"/>
    </source>
</evidence>
<dbReference type="AlphaFoldDB" id="A0AAN9STC5"/>
<keyword evidence="1" id="KW-1133">Transmembrane helix</keyword>
<keyword evidence="1" id="KW-0812">Transmembrane</keyword>
<name>A0AAN9STC5_PSOTE</name>
<evidence type="ECO:0000313" key="2">
    <source>
        <dbReference type="EMBL" id="KAK7405994.1"/>
    </source>
</evidence>
<dbReference type="EMBL" id="JAYMYS010000002">
    <property type="protein sequence ID" value="KAK7405994.1"/>
    <property type="molecule type" value="Genomic_DNA"/>
</dbReference>